<dbReference type="RefSeq" id="WP_007046693.1">
    <property type="nucleotide sequence ID" value="NZ_GG704769.1"/>
</dbReference>
<dbReference type="PROSITE" id="PS51257">
    <property type="entry name" value="PROKAR_LIPOPROTEIN"/>
    <property type="match status" value="1"/>
</dbReference>
<evidence type="ECO:0000256" key="3">
    <source>
        <dbReference type="SAM" id="SignalP"/>
    </source>
</evidence>
<feature type="compositionally biased region" description="Low complexity" evidence="1">
    <location>
        <begin position="31"/>
        <end position="47"/>
    </location>
</feature>
<feature type="region of interest" description="Disordered" evidence="1">
    <location>
        <begin position="31"/>
        <end position="52"/>
    </location>
</feature>
<keyword evidence="3" id="KW-0732">Signal</keyword>
<keyword evidence="2" id="KW-0472">Membrane</keyword>
<sequence length="111" mass="11459">MKRFLCAAFFIALVALLAACGVLNNERSAAQATATPTSSTSRTQQQSDTVKVNETVAKVDVVTAQSSQTPSSTATPAADTPATGDFPVLYLAGIVGLILICSAGLLMLRKI</sequence>
<reference evidence="4" key="1">
    <citation type="submission" date="2009-12" db="EMBL/GenBank/DDBJ databases">
        <authorList>
            <person name="Weinstock G."/>
            <person name="Sodergren E."/>
            <person name="Clifton S."/>
            <person name="Fulton L."/>
            <person name="Fulton B."/>
            <person name="Courtney L."/>
            <person name="Fronick C."/>
            <person name="Harrison M."/>
            <person name="Strong C."/>
            <person name="Farmer C."/>
            <person name="Delahaunty K."/>
            <person name="Markovic C."/>
            <person name="Hall O."/>
            <person name="Minx P."/>
            <person name="Tomlinson C."/>
            <person name="Mitreva M."/>
            <person name="Nelson J."/>
            <person name="Hou S."/>
            <person name="Wollam A."/>
            <person name="Pepin K.H."/>
            <person name="Johnson M."/>
            <person name="Bhonagiri V."/>
            <person name="Nash W.E."/>
            <person name="Warren W."/>
            <person name="Chinwalla A."/>
            <person name="Mardis E.R."/>
            <person name="Wilson R.K."/>
        </authorList>
    </citation>
    <scope>NUCLEOTIDE SEQUENCE [LARGE SCALE GENOMIC DNA]</scope>
    <source>
        <strain evidence="4">DSM 15176</strain>
    </source>
</reference>
<keyword evidence="2" id="KW-0812">Transmembrane</keyword>
<dbReference type="Proteomes" id="UP000003438">
    <property type="component" value="Unassembled WGS sequence"/>
</dbReference>
<feature type="transmembrane region" description="Helical" evidence="2">
    <location>
        <begin position="88"/>
        <end position="108"/>
    </location>
</feature>
<evidence type="ECO:0000256" key="1">
    <source>
        <dbReference type="SAM" id="MobiDB-lite"/>
    </source>
</evidence>
<comment type="caution">
    <text evidence="4">The sequence shown here is derived from an EMBL/GenBank/DDBJ whole genome shotgun (WGS) entry which is preliminary data.</text>
</comment>
<evidence type="ECO:0000313" key="4">
    <source>
        <dbReference type="EMBL" id="EFB76381.1"/>
    </source>
</evidence>
<keyword evidence="2" id="KW-1133">Transmembrane helix</keyword>
<dbReference type="EMBL" id="ACBY02000021">
    <property type="protein sequence ID" value="EFB76381.1"/>
    <property type="molecule type" value="Genomic_DNA"/>
</dbReference>
<proteinExistence type="predicted"/>
<dbReference type="HOGENOM" id="CLU_2157070_0_0_9"/>
<organism evidence="4 5">
    <name type="scientific">Subdoligranulum variabile DSM 15176</name>
    <dbReference type="NCBI Taxonomy" id="411471"/>
    <lineage>
        <taxon>Bacteria</taxon>
        <taxon>Bacillati</taxon>
        <taxon>Bacillota</taxon>
        <taxon>Clostridia</taxon>
        <taxon>Eubacteriales</taxon>
        <taxon>Oscillospiraceae</taxon>
        <taxon>Subdoligranulum</taxon>
    </lineage>
</organism>
<keyword evidence="5" id="KW-1185">Reference proteome</keyword>
<feature type="chain" id="PRO_5039624208" description="LPXTG-motif cell wall anchor domain protein" evidence="3">
    <location>
        <begin position="21"/>
        <end position="111"/>
    </location>
</feature>
<dbReference type="AlphaFoldDB" id="D1PLT3"/>
<gene>
    <name evidence="4" type="ORF">SUBVAR_05300</name>
</gene>
<feature type="signal peptide" evidence="3">
    <location>
        <begin position="1"/>
        <end position="20"/>
    </location>
</feature>
<name>D1PLT3_9FIRM</name>
<evidence type="ECO:0008006" key="6">
    <source>
        <dbReference type="Google" id="ProtNLM"/>
    </source>
</evidence>
<protein>
    <recommendedName>
        <fullName evidence="6">LPXTG-motif cell wall anchor domain protein</fullName>
    </recommendedName>
</protein>
<dbReference type="STRING" id="411471.SUBVAR_05300"/>
<accession>D1PLT3</accession>
<evidence type="ECO:0000313" key="5">
    <source>
        <dbReference type="Proteomes" id="UP000003438"/>
    </source>
</evidence>
<evidence type="ECO:0000256" key="2">
    <source>
        <dbReference type="SAM" id="Phobius"/>
    </source>
</evidence>